<accession>A0A1I2RK97</accession>
<dbReference type="Pfam" id="PF04860">
    <property type="entry name" value="Phage_portal"/>
    <property type="match status" value="1"/>
</dbReference>
<dbReference type="NCBIfam" id="TIGR01537">
    <property type="entry name" value="portal_HK97"/>
    <property type="match status" value="1"/>
</dbReference>
<protein>
    <submittedName>
        <fullName evidence="1">Phage portal protein, HK97 family</fullName>
    </submittedName>
</protein>
<sequence>MPIFNLMSVPDSDEYTVTDFLRCKTESVYVSAREALHNSDVFAIVNLISGDLATSRIRASASRMQGMIDNPTTMSNGHLFWKSVFLQLLLGGEAYVYRWRNRNGVDLRWEYLRPSQVDVFELDDGSSLVYNVTFDEPGIGIVNSIPQSDMLHFRLISRNGGKTGISPLASLSSEMAIKKANTNLTLTALKQAIVSPGILTIKKGGLLNEKQKAARSRRFMAQQESSNYGPVVLDDLEDYKPLEIKSDVSALLNQTDWTANQIAKVYGIPDSYLNGQGDQQSSLDQIKGMYTNALNRYMGTILGELNNKLNCRFTADLRPAVDPLGDGYATKISEMVKTNAIDGNQARYILQKSGYFPEDMPEYSGISKGGEDNDSN</sequence>
<name>A0A1I2RK97_9LACO</name>
<dbReference type="InterPro" id="IPR006944">
    <property type="entry name" value="Phage/GTA_portal"/>
</dbReference>
<evidence type="ECO:0000313" key="1">
    <source>
        <dbReference type="EMBL" id="SFG41075.1"/>
    </source>
</evidence>
<dbReference type="AlphaFoldDB" id="A0A1I2RK97"/>
<dbReference type="RefSeq" id="WP_046922193.1">
    <property type="nucleotide sequence ID" value="NZ_AYYL01000014.1"/>
</dbReference>
<proteinExistence type="predicted"/>
<dbReference type="Proteomes" id="UP000182635">
    <property type="component" value="Unassembled WGS sequence"/>
</dbReference>
<gene>
    <name evidence="1" type="ORF">SAMN02910432_01245</name>
</gene>
<organism evidence="1 2">
    <name type="scientific">Ligilactobacillus ruminis DSM 20403 = NBRC 102161</name>
    <dbReference type="NCBI Taxonomy" id="1423798"/>
    <lineage>
        <taxon>Bacteria</taxon>
        <taxon>Bacillati</taxon>
        <taxon>Bacillota</taxon>
        <taxon>Bacilli</taxon>
        <taxon>Lactobacillales</taxon>
        <taxon>Lactobacillaceae</taxon>
        <taxon>Ligilactobacillus</taxon>
    </lineage>
</organism>
<evidence type="ECO:0000313" key="2">
    <source>
        <dbReference type="Proteomes" id="UP000182635"/>
    </source>
</evidence>
<reference evidence="2" key="1">
    <citation type="submission" date="2016-10" db="EMBL/GenBank/DDBJ databases">
        <authorList>
            <person name="Varghese N."/>
            <person name="Submissions S."/>
        </authorList>
    </citation>
    <scope>NUCLEOTIDE SEQUENCE [LARGE SCALE GENOMIC DNA]</scope>
    <source>
        <strain evidence="2">DSM 20403</strain>
    </source>
</reference>
<dbReference type="EMBL" id="FOPI01000018">
    <property type="protein sequence ID" value="SFG41075.1"/>
    <property type="molecule type" value="Genomic_DNA"/>
</dbReference>
<dbReference type="OrthoDB" id="2243334at2"/>
<dbReference type="InterPro" id="IPR006427">
    <property type="entry name" value="Portal_HK97"/>
</dbReference>